<dbReference type="HAMAP" id="MF_01043">
    <property type="entry name" value="PlsY"/>
    <property type="match status" value="1"/>
</dbReference>
<keyword evidence="4 10" id="KW-0812">Transmembrane</keyword>
<dbReference type="PANTHER" id="PTHR30309">
    <property type="entry name" value="INNER MEMBRANE PROTEIN YGIH"/>
    <property type="match status" value="1"/>
</dbReference>
<feature type="transmembrane region" description="Helical" evidence="10">
    <location>
        <begin position="73"/>
        <end position="97"/>
    </location>
</feature>
<comment type="function">
    <text evidence="10">Catalyzes the transfer of an acyl group from acyl-phosphate (acyl-PO(4)) to glycerol-3-phosphate (G3P) to form lysophosphatidic acid (LPA). This enzyme utilizes acyl-phosphate as fatty acyl donor, but not acyl-CoA or acyl-ACP.</text>
</comment>
<keyword evidence="5 10" id="KW-1133">Transmembrane helix</keyword>
<dbReference type="EMBL" id="CP002345">
    <property type="protein sequence ID" value="ADQ78190.1"/>
    <property type="molecule type" value="Genomic_DNA"/>
</dbReference>
<dbReference type="STRING" id="694427.Palpr_0028"/>
<comment type="similarity">
    <text evidence="10">Belongs to the PlsY family.</text>
</comment>
<dbReference type="Proteomes" id="UP000008718">
    <property type="component" value="Chromosome"/>
</dbReference>
<dbReference type="EC" id="2.3.1.275" evidence="10"/>
<dbReference type="AlphaFoldDB" id="E4T0R5"/>
<dbReference type="NCBIfam" id="TIGR00023">
    <property type="entry name" value="glycerol-3-phosphate 1-O-acyltransferase PlsY"/>
    <property type="match status" value="1"/>
</dbReference>
<evidence type="ECO:0000256" key="8">
    <source>
        <dbReference type="ARBA" id="ARBA00023209"/>
    </source>
</evidence>
<reference key="1">
    <citation type="submission" date="2010-11" db="EMBL/GenBank/DDBJ databases">
        <title>The complete genome of Paludibacter propionicigenes DSM 17365.</title>
        <authorList>
            <consortium name="US DOE Joint Genome Institute (JGI-PGF)"/>
            <person name="Lucas S."/>
            <person name="Copeland A."/>
            <person name="Lapidus A."/>
            <person name="Bruce D."/>
            <person name="Goodwin L."/>
            <person name="Pitluck S."/>
            <person name="Kyrpides N."/>
            <person name="Mavromatis K."/>
            <person name="Ivanova N."/>
            <person name="Munk A.C."/>
            <person name="Brettin T."/>
            <person name="Detter J.C."/>
            <person name="Han C."/>
            <person name="Tapia R."/>
            <person name="Land M."/>
            <person name="Hauser L."/>
            <person name="Markowitz V."/>
            <person name="Cheng J.-F."/>
            <person name="Hugenholtz P."/>
            <person name="Woyke T."/>
            <person name="Wu D."/>
            <person name="Gronow S."/>
            <person name="Wellnitz S."/>
            <person name="Brambilla E."/>
            <person name="Klenk H.-P."/>
            <person name="Eisen J.A."/>
        </authorList>
    </citation>
    <scope>NUCLEOTIDE SEQUENCE</scope>
    <source>
        <strain>WB4</strain>
    </source>
</reference>
<feature type="transmembrane region" description="Helical" evidence="10">
    <location>
        <begin position="169"/>
        <end position="185"/>
    </location>
</feature>
<sequence>MNSAMPIILIVATYLIGSIPVGYLLTRYATGKNIREYGSGNIGSTNVKRIAGKKIALITQLLDMLKGLLPVSLYLLFFSNSGTSSFWVYGVALAAILGHDFSVFLKFKGGKGVNTTLGASVLLAPVAVFASVALYFIVKWRFKYVSLGSLVLAAALPIISFIQNNITPTFYYLLVCTVLITVLHAKNIQRLLRNEEIPSN</sequence>
<evidence type="ECO:0000256" key="3">
    <source>
        <dbReference type="ARBA" id="ARBA00022679"/>
    </source>
</evidence>
<dbReference type="GO" id="GO:0008654">
    <property type="term" value="P:phospholipid biosynthetic process"/>
    <property type="evidence" value="ECO:0007669"/>
    <property type="project" value="UniProtKB-UniRule"/>
</dbReference>
<evidence type="ECO:0000256" key="10">
    <source>
        <dbReference type="HAMAP-Rule" id="MF_01043"/>
    </source>
</evidence>
<feature type="transmembrane region" description="Helical" evidence="10">
    <location>
        <begin position="144"/>
        <end position="163"/>
    </location>
</feature>
<keyword evidence="6 10" id="KW-0443">Lipid metabolism</keyword>
<comment type="pathway">
    <text evidence="10">Lipid metabolism; phospholipid metabolism.</text>
</comment>
<keyword evidence="1 10" id="KW-1003">Cell membrane</keyword>
<dbReference type="UniPathway" id="UPA00085"/>
<dbReference type="KEGG" id="ppn:Palpr_0028"/>
<evidence type="ECO:0000256" key="4">
    <source>
        <dbReference type="ARBA" id="ARBA00022692"/>
    </source>
</evidence>
<keyword evidence="7 10" id="KW-0472">Membrane</keyword>
<evidence type="ECO:0000313" key="12">
    <source>
        <dbReference type="Proteomes" id="UP000008718"/>
    </source>
</evidence>
<keyword evidence="10" id="KW-0997">Cell inner membrane</keyword>
<dbReference type="OrthoDB" id="9777124at2"/>
<proteinExistence type="inferred from homology"/>
<dbReference type="InterPro" id="IPR003811">
    <property type="entry name" value="G3P_acylTferase_PlsY"/>
</dbReference>
<dbReference type="HOGENOM" id="CLU_081254_7_1_10"/>
<name>E4T0R5_PALPW</name>
<dbReference type="GO" id="GO:0043772">
    <property type="term" value="F:acyl-phosphate glycerol-3-phosphate acyltransferase activity"/>
    <property type="evidence" value="ECO:0007669"/>
    <property type="project" value="UniProtKB-UniRule"/>
</dbReference>
<comment type="subunit">
    <text evidence="10">Probably interacts with PlsX.</text>
</comment>
<evidence type="ECO:0000256" key="6">
    <source>
        <dbReference type="ARBA" id="ARBA00023098"/>
    </source>
</evidence>
<evidence type="ECO:0000256" key="7">
    <source>
        <dbReference type="ARBA" id="ARBA00023136"/>
    </source>
</evidence>
<dbReference type="Pfam" id="PF02660">
    <property type="entry name" value="G3P_acyltransf"/>
    <property type="match status" value="1"/>
</dbReference>
<comment type="catalytic activity">
    <reaction evidence="10">
        <text>an acyl phosphate + sn-glycerol 3-phosphate = a 1-acyl-sn-glycero-3-phosphate + phosphate</text>
        <dbReference type="Rhea" id="RHEA:34075"/>
        <dbReference type="ChEBI" id="CHEBI:43474"/>
        <dbReference type="ChEBI" id="CHEBI:57597"/>
        <dbReference type="ChEBI" id="CHEBI:57970"/>
        <dbReference type="ChEBI" id="CHEBI:59918"/>
        <dbReference type="EC" id="2.3.1.275"/>
    </reaction>
</comment>
<evidence type="ECO:0000313" key="11">
    <source>
        <dbReference type="EMBL" id="ADQ78190.1"/>
    </source>
</evidence>
<gene>
    <name evidence="10" type="primary">plsY</name>
    <name evidence="11" type="ordered locus">Palpr_0028</name>
</gene>
<reference evidence="11 12" key="2">
    <citation type="journal article" date="2011" name="Stand. Genomic Sci.">
        <title>Complete genome sequence of Paludibacter propionicigenes type strain (WB4).</title>
        <authorList>
            <person name="Gronow S."/>
            <person name="Munk C."/>
            <person name="Lapidus A."/>
            <person name="Nolan M."/>
            <person name="Lucas S."/>
            <person name="Hammon N."/>
            <person name="Deshpande S."/>
            <person name="Cheng J.F."/>
            <person name="Tapia R."/>
            <person name="Han C."/>
            <person name="Goodwin L."/>
            <person name="Pitluck S."/>
            <person name="Liolios K."/>
            <person name="Ivanova N."/>
            <person name="Mavromatis K."/>
            <person name="Mikhailova N."/>
            <person name="Pati A."/>
            <person name="Chen A."/>
            <person name="Palaniappan K."/>
            <person name="Land M."/>
            <person name="Hauser L."/>
            <person name="Chang Y.J."/>
            <person name="Jeffries C.D."/>
            <person name="Brambilla E."/>
            <person name="Rohde M."/>
            <person name="Goker M."/>
            <person name="Detter J.C."/>
            <person name="Woyke T."/>
            <person name="Bristow J."/>
            <person name="Eisen J.A."/>
            <person name="Markowitz V."/>
            <person name="Hugenholtz P."/>
            <person name="Kyrpides N.C."/>
            <person name="Klenk H.P."/>
        </authorList>
    </citation>
    <scope>NUCLEOTIDE SEQUENCE [LARGE SCALE GENOMIC DNA]</scope>
    <source>
        <strain evidence="12">DSM 17365 / JCM 13257 / WB4</strain>
    </source>
</reference>
<evidence type="ECO:0000256" key="1">
    <source>
        <dbReference type="ARBA" id="ARBA00022475"/>
    </source>
</evidence>
<accession>E4T0R5</accession>
<keyword evidence="2 10" id="KW-0444">Lipid biosynthesis</keyword>
<evidence type="ECO:0000256" key="9">
    <source>
        <dbReference type="ARBA" id="ARBA00023264"/>
    </source>
</evidence>
<feature type="transmembrane region" description="Helical" evidence="10">
    <location>
        <begin position="6"/>
        <end position="25"/>
    </location>
</feature>
<protein>
    <recommendedName>
        <fullName evidence="10">Glycerol-3-phosphate acyltransferase</fullName>
    </recommendedName>
    <alternativeName>
        <fullName evidence="10">Acyl-PO4 G3P acyltransferase</fullName>
    </alternativeName>
    <alternativeName>
        <fullName evidence="10">Acyl-phosphate--glycerol-3-phosphate acyltransferase</fullName>
    </alternativeName>
    <alternativeName>
        <fullName evidence="10">G3P acyltransferase</fullName>
        <shortName evidence="10">GPAT</shortName>
        <ecNumber evidence="10">2.3.1.275</ecNumber>
    </alternativeName>
    <alternativeName>
        <fullName evidence="10">Lysophosphatidic acid synthase</fullName>
        <shortName evidence="10">LPA synthase</shortName>
    </alternativeName>
</protein>
<dbReference type="SMART" id="SM01207">
    <property type="entry name" value="G3P_acyltransf"/>
    <property type="match status" value="1"/>
</dbReference>
<organism evidence="11 12">
    <name type="scientific">Paludibacter propionicigenes (strain DSM 17365 / JCM 13257 / WB4)</name>
    <dbReference type="NCBI Taxonomy" id="694427"/>
    <lineage>
        <taxon>Bacteria</taxon>
        <taxon>Pseudomonadati</taxon>
        <taxon>Bacteroidota</taxon>
        <taxon>Bacteroidia</taxon>
        <taxon>Bacteroidales</taxon>
        <taxon>Paludibacteraceae</taxon>
        <taxon>Paludibacter</taxon>
    </lineage>
</organism>
<evidence type="ECO:0000256" key="2">
    <source>
        <dbReference type="ARBA" id="ARBA00022516"/>
    </source>
</evidence>
<dbReference type="eggNOG" id="COG0344">
    <property type="taxonomic scope" value="Bacteria"/>
</dbReference>
<keyword evidence="12" id="KW-1185">Reference proteome</keyword>
<keyword evidence="8 10" id="KW-0594">Phospholipid biosynthesis</keyword>
<comment type="subcellular location">
    <subcellularLocation>
        <location evidence="10">Cell inner membrane</location>
        <topology evidence="10">Multi-pass membrane protein</topology>
    </subcellularLocation>
</comment>
<keyword evidence="9 10" id="KW-1208">Phospholipid metabolism</keyword>
<feature type="transmembrane region" description="Helical" evidence="10">
    <location>
        <begin position="117"/>
        <end position="137"/>
    </location>
</feature>
<keyword evidence="3 10" id="KW-0808">Transferase</keyword>
<evidence type="ECO:0000256" key="5">
    <source>
        <dbReference type="ARBA" id="ARBA00022989"/>
    </source>
</evidence>
<dbReference type="PANTHER" id="PTHR30309:SF0">
    <property type="entry name" value="GLYCEROL-3-PHOSPHATE ACYLTRANSFERASE-RELATED"/>
    <property type="match status" value="1"/>
</dbReference>
<dbReference type="GO" id="GO:0005886">
    <property type="term" value="C:plasma membrane"/>
    <property type="evidence" value="ECO:0007669"/>
    <property type="project" value="UniProtKB-SubCell"/>
</dbReference>